<proteinExistence type="inferred from homology"/>
<keyword evidence="6 7" id="KW-0472">Membrane</keyword>
<comment type="caution">
    <text evidence="8">The sequence shown here is derived from an EMBL/GenBank/DDBJ whole genome shotgun (WGS) entry which is preliminary data.</text>
</comment>
<evidence type="ECO:0000256" key="5">
    <source>
        <dbReference type="ARBA" id="ARBA00022989"/>
    </source>
</evidence>
<dbReference type="PANTHER" id="PTHR19317">
    <property type="entry name" value="PRENYLATED RAB ACCEPTOR 1-RELATED"/>
    <property type="match status" value="1"/>
</dbReference>
<comment type="subcellular location">
    <subcellularLocation>
        <location evidence="2">Endomembrane system</location>
        <topology evidence="2">Multi-pass membrane protein</topology>
    </subcellularLocation>
    <subcellularLocation>
        <location evidence="7">Membrane</location>
        <topology evidence="7">Multi-pass membrane protein</topology>
    </subcellularLocation>
</comment>
<evidence type="ECO:0000256" key="2">
    <source>
        <dbReference type="ARBA" id="ARBA00004127"/>
    </source>
</evidence>
<dbReference type="AlphaFoldDB" id="A0A8S9LP09"/>
<dbReference type="GO" id="GO:0005794">
    <property type="term" value="C:Golgi apparatus"/>
    <property type="evidence" value="ECO:0007669"/>
    <property type="project" value="TreeGrafter"/>
</dbReference>
<evidence type="ECO:0000313" key="8">
    <source>
        <dbReference type="EMBL" id="KAF2608925.1"/>
    </source>
</evidence>
<keyword evidence="5 7" id="KW-1133">Transmembrane helix</keyword>
<dbReference type="GO" id="GO:0016020">
    <property type="term" value="C:membrane"/>
    <property type="evidence" value="ECO:0007669"/>
    <property type="project" value="UniProtKB-SubCell"/>
</dbReference>
<evidence type="ECO:0000256" key="7">
    <source>
        <dbReference type="RuleBase" id="RU363107"/>
    </source>
</evidence>
<keyword evidence="7" id="KW-0813">Transport</keyword>
<dbReference type="Pfam" id="PF03208">
    <property type="entry name" value="PRA1"/>
    <property type="match status" value="1"/>
</dbReference>
<feature type="transmembrane region" description="Helical" evidence="7">
    <location>
        <begin position="15"/>
        <end position="32"/>
    </location>
</feature>
<organism evidence="8 9">
    <name type="scientific">Brassica cretica</name>
    <name type="common">Mustard</name>
    <dbReference type="NCBI Taxonomy" id="69181"/>
    <lineage>
        <taxon>Eukaryota</taxon>
        <taxon>Viridiplantae</taxon>
        <taxon>Streptophyta</taxon>
        <taxon>Embryophyta</taxon>
        <taxon>Tracheophyta</taxon>
        <taxon>Spermatophyta</taxon>
        <taxon>Magnoliopsida</taxon>
        <taxon>eudicotyledons</taxon>
        <taxon>Gunneridae</taxon>
        <taxon>Pentapetalae</taxon>
        <taxon>rosids</taxon>
        <taxon>malvids</taxon>
        <taxon>Brassicales</taxon>
        <taxon>Brassicaceae</taxon>
        <taxon>Brassiceae</taxon>
        <taxon>Brassica</taxon>
    </lineage>
</organism>
<dbReference type="GO" id="GO:0005783">
    <property type="term" value="C:endoplasmic reticulum"/>
    <property type="evidence" value="ECO:0007669"/>
    <property type="project" value="TreeGrafter"/>
</dbReference>
<dbReference type="InterPro" id="IPR004895">
    <property type="entry name" value="Prenylated_rab_accept_PRA1"/>
</dbReference>
<comment type="similarity">
    <text evidence="3 7">Belongs to the PRA1 family.</text>
</comment>
<sequence length="110" mass="12274">MTGGITLFLVSNPTALVTVATFAILWLLLCFCRDHPLVLYGRQVSDKVIFFGLIVGSFWGLWLTHCFLSLVLGVLTGVLLCLVHAVLRNPDDLFVQEEEVVVPSNFLHWS</sequence>
<gene>
    <name evidence="8" type="ORF">F2Q68_00043829</name>
</gene>
<keyword evidence="4 7" id="KW-0812">Transmembrane</keyword>
<feature type="transmembrane region" description="Helical" evidence="7">
    <location>
        <begin position="68"/>
        <end position="87"/>
    </location>
</feature>
<evidence type="ECO:0000256" key="4">
    <source>
        <dbReference type="ARBA" id="ARBA00022692"/>
    </source>
</evidence>
<reference evidence="8" key="1">
    <citation type="submission" date="2019-12" db="EMBL/GenBank/DDBJ databases">
        <title>Genome sequencing and annotation of Brassica cretica.</title>
        <authorList>
            <person name="Studholme D.J."/>
            <person name="Sarris P.F."/>
        </authorList>
    </citation>
    <scope>NUCLEOTIDE SEQUENCE</scope>
    <source>
        <strain evidence="8">PFS-001/15</strain>
        <tissue evidence="8">Leaf</tissue>
    </source>
</reference>
<name>A0A8S9LP09_BRACR</name>
<evidence type="ECO:0000256" key="1">
    <source>
        <dbReference type="ARBA" id="ARBA00002501"/>
    </source>
</evidence>
<evidence type="ECO:0000256" key="6">
    <source>
        <dbReference type="ARBA" id="ARBA00023136"/>
    </source>
</evidence>
<comment type="function">
    <text evidence="1 7">May be involved in both secretory and endocytic intracellular trafficking in the endosomal/prevacuolar compartments.</text>
</comment>
<accession>A0A8S9LP09</accession>
<dbReference type="Proteomes" id="UP000712281">
    <property type="component" value="Unassembled WGS sequence"/>
</dbReference>
<dbReference type="EMBL" id="QGKW02000276">
    <property type="protein sequence ID" value="KAF2608925.1"/>
    <property type="molecule type" value="Genomic_DNA"/>
</dbReference>
<evidence type="ECO:0000256" key="3">
    <source>
        <dbReference type="ARBA" id="ARBA00006483"/>
    </source>
</evidence>
<protein>
    <recommendedName>
        <fullName evidence="7">PRA1 family protein</fullName>
    </recommendedName>
</protein>
<evidence type="ECO:0000313" key="9">
    <source>
        <dbReference type="Proteomes" id="UP000712281"/>
    </source>
</evidence>
<dbReference type="PANTHER" id="PTHR19317:SF53">
    <property type="entry name" value="PRA1 FAMILY PROTEIN G1"/>
    <property type="match status" value="1"/>
</dbReference>
<dbReference type="GO" id="GO:0016192">
    <property type="term" value="P:vesicle-mediated transport"/>
    <property type="evidence" value="ECO:0007669"/>
    <property type="project" value="TreeGrafter"/>
</dbReference>